<proteinExistence type="predicted"/>
<evidence type="ECO:0000256" key="1">
    <source>
        <dbReference type="SAM" id="MobiDB-lite"/>
    </source>
</evidence>
<comment type="caution">
    <text evidence="2">The sequence shown here is derived from an EMBL/GenBank/DDBJ whole genome shotgun (WGS) entry which is preliminary data.</text>
</comment>
<protein>
    <submittedName>
        <fullName evidence="2">Uncharacterized protein</fullName>
    </submittedName>
</protein>
<gene>
    <name evidence="2" type="ORF">LCGC14_2593180</name>
</gene>
<accession>A0A0F9AZ08</accession>
<name>A0A0F9AZ08_9ZZZZ</name>
<sequence>MVRTDIYTGDQITITPAKLKKSNIQSKLIRNRFGSAIGIMFYDLDELDNETGGPKTYAPTMFADLIAENRGIKSAGAGPDGEAGEADLMPVGWDKLTQGIKDFVLSVVGLDEPEQAERRTPIKKTKKSKAVNGWLEGS</sequence>
<dbReference type="EMBL" id="LAZR01043587">
    <property type="protein sequence ID" value="KKL06722.1"/>
    <property type="molecule type" value="Genomic_DNA"/>
</dbReference>
<feature type="region of interest" description="Disordered" evidence="1">
    <location>
        <begin position="114"/>
        <end position="138"/>
    </location>
</feature>
<reference evidence="2" key="1">
    <citation type="journal article" date="2015" name="Nature">
        <title>Complex archaea that bridge the gap between prokaryotes and eukaryotes.</title>
        <authorList>
            <person name="Spang A."/>
            <person name="Saw J.H."/>
            <person name="Jorgensen S.L."/>
            <person name="Zaremba-Niedzwiedzka K."/>
            <person name="Martijn J."/>
            <person name="Lind A.E."/>
            <person name="van Eijk R."/>
            <person name="Schleper C."/>
            <person name="Guy L."/>
            <person name="Ettema T.J."/>
        </authorList>
    </citation>
    <scope>NUCLEOTIDE SEQUENCE</scope>
</reference>
<organism evidence="2">
    <name type="scientific">marine sediment metagenome</name>
    <dbReference type="NCBI Taxonomy" id="412755"/>
    <lineage>
        <taxon>unclassified sequences</taxon>
        <taxon>metagenomes</taxon>
        <taxon>ecological metagenomes</taxon>
    </lineage>
</organism>
<dbReference type="AlphaFoldDB" id="A0A0F9AZ08"/>
<evidence type="ECO:0000313" key="2">
    <source>
        <dbReference type="EMBL" id="KKL06722.1"/>
    </source>
</evidence>